<sequence length="355" mass="39921">RIYREQVAAAICRRGFPVQSRAHPFPDKGQFCMVATLLAVFSYFSKEMAAQRERTFIMVKPDGVQRGIVGEIIKRFENRGYKLVACKMMQASRDHLQKHYAELKGKPFFDGLCAFMSSGPVVAMVWEGKDVVKMGRKMLGETNPLASDPGTIRGDFCIDLGRNICHGSDSVETANREIDLWFNPAELMNYTPCTDPYFSNEMAAPKERSFIMVKPDGVQRGIVGEILKRFETRGYKLVACKMIQPSRQLSEEHYGELKGQPFFEGLVTFTSSGPVVAMVWEGKDVVRMGRKMLGATNPLESEPGTIRGDFCIDLGRNVCHGSDSVATAEKEIKLWFPNPAELISYTPCTEKYIYE</sequence>
<feature type="binding site" evidence="7">
    <location>
        <position position="296"/>
    </location>
    <ligand>
        <name>ATP</name>
        <dbReference type="ChEBI" id="CHEBI:30616"/>
    </ligand>
</feature>
<evidence type="ECO:0000256" key="1">
    <source>
        <dbReference type="ARBA" id="ARBA00001946"/>
    </source>
</evidence>
<evidence type="ECO:0000256" key="7">
    <source>
        <dbReference type="PROSITE-ProRule" id="PRU00706"/>
    </source>
</evidence>
<dbReference type="SMART" id="SM00562">
    <property type="entry name" value="NDK"/>
    <property type="match status" value="2"/>
</dbReference>
<feature type="binding site" evidence="7">
    <location>
        <position position="290"/>
    </location>
    <ligand>
        <name>ATP</name>
        <dbReference type="ChEBI" id="CHEBI:30616"/>
    </ligand>
</feature>
<dbReference type="Gene3D" id="3.30.70.141">
    <property type="entry name" value="Nucleoside diphosphate kinase-like domain"/>
    <property type="match status" value="2"/>
</dbReference>
<comment type="catalytic activity">
    <reaction evidence="9">
        <text>a 2'-deoxyribonucleoside 5'-diphosphate + ATP = a 2'-deoxyribonucleoside 5'-triphosphate + ADP</text>
        <dbReference type="Rhea" id="RHEA:44640"/>
        <dbReference type="ChEBI" id="CHEBI:30616"/>
        <dbReference type="ChEBI" id="CHEBI:61560"/>
        <dbReference type="ChEBI" id="CHEBI:73316"/>
        <dbReference type="ChEBI" id="CHEBI:456216"/>
        <dbReference type="EC" id="2.7.4.6"/>
    </reaction>
</comment>
<dbReference type="SUPFAM" id="SSF54919">
    <property type="entry name" value="Nucleoside diphosphate kinase, NDK"/>
    <property type="match status" value="2"/>
</dbReference>
<dbReference type="Pfam" id="PF00334">
    <property type="entry name" value="NDK"/>
    <property type="match status" value="2"/>
</dbReference>
<gene>
    <name evidence="11" type="ORF">KUTeg_024206</name>
</gene>
<evidence type="ECO:0000256" key="2">
    <source>
        <dbReference type="ARBA" id="ARBA00008142"/>
    </source>
</evidence>
<feature type="binding site" evidence="7">
    <location>
        <position position="307"/>
    </location>
    <ligand>
        <name>ATP</name>
        <dbReference type="ChEBI" id="CHEBI:30616"/>
    </ligand>
</feature>
<dbReference type="PRINTS" id="PR01243">
    <property type="entry name" value="NUCDPKINASE"/>
</dbReference>
<feature type="domain" description="Nucleoside diphosphate kinase-like" evidence="10">
    <location>
        <begin position="206"/>
        <end position="343"/>
    </location>
</feature>
<evidence type="ECO:0000313" key="12">
    <source>
        <dbReference type="Proteomes" id="UP001217089"/>
    </source>
</evidence>
<feature type="binding site" evidence="7">
    <location>
        <position position="163"/>
    </location>
    <ligand>
        <name>ATP</name>
        <dbReference type="ChEBI" id="CHEBI:30616"/>
    </ligand>
</feature>
<dbReference type="PANTHER" id="PTHR11349">
    <property type="entry name" value="NUCLEOSIDE DIPHOSPHATE KINASE"/>
    <property type="match status" value="1"/>
</dbReference>
<dbReference type="EC" id="2.7.4.6" evidence="9"/>
<feature type="binding site" evidence="7">
    <location>
        <position position="108"/>
    </location>
    <ligand>
        <name>ATP</name>
        <dbReference type="ChEBI" id="CHEBI:30616"/>
    </ligand>
</feature>
<comment type="caution">
    <text evidence="11">The sequence shown here is derived from an EMBL/GenBank/DDBJ whole genome shotgun (WGS) entry which is preliminary data.</text>
</comment>
<keyword evidence="12" id="KW-1185">Reference proteome</keyword>
<keyword evidence="4 9" id="KW-0547">Nucleotide-binding</keyword>
<comment type="similarity">
    <text evidence="2 7 8">Belongs to the NDK family.</text>
</comment>
<proteinExistence type="inferred from homology"/>
<comment type="cofactor">
    <cofactor evidence="1">
        <name>Mg(2+)</name>
        <dbReference type="ChEBI" id="CHEBI:18420"/>
    </cofactor>
</comment>
<evidence type="ECO:0000259" key="10">
    <source>
        <dbReference type="SMART" id="SM00562"/>
    </source>
</evidence>
<dbReference type="Proteomes" id="UP001217089">
    <property type="component" value="Unassembled WGS sequence"/>
</dbReference>
<reference evidence="11 12" key="1">
    <citation type="submission" date="2022-12" db="EMBL/GenBank/DDBJ databases">
        <title>Chromosome-level genome of Tegillarca granosa.</title>
        <authorList>
            <person name="Kim J."/>
        </authorList>
    </citation>
    <scope>NUCLEOTIDE SEQUENCE [LARGE SCALE GENOMIC DNA]</scope>
    <source>
        <strain evidence="11">Teg-2019</strain>
        <tissue evidence="11">Adductor muscle</tissue>
    </source>
</reference>
<dbReference type="PROSITE" id="PS00469">
    <property type="entry name" value="NDPK"/>
    <property type="match status" value="2"/>
</dbReference>
<accession>A0ABQ9E2C3</accession>
<dbReference type="InterPro" id="IPR034907">
    <property type="entry name" value="NDK-like_dom"/>
</dbReference>
<evidence type="ECO:0000256" key="3">
    <source>
        <dbReference type="ARBA" id="ARBA00022679"/>
    </source>
</evidence>
<dbReference type="InterPro" id="IPR023005">
    <property type="entry name" value="Nucleoside_diP_kinase_AS"/>
</dbReference>
<feature type="binding site" evidence="7">
    <location>
        <position position="214"/>
    </location>
    <ligand>
        <name>ATP</name>
        <dbReference type="ChEBI" id="CHEBI:30616"/>
    </ligand>
</feature>
<feature type="active site" description="Pros-phosphohistidine intermediate" evidence="7">
    <location>
        <position position="166"/>
    </location>
</feature>
<dbReference type="InterPro" id="IPR001564">
    <property type="entry name" value="Nucleoside_diP_kinase"/>
</dbReference>
<evidence type="ECO:0000313" key="11">
    <source>
        <dbReference type="EMBL" id="KAJ8297675.1"/>
    </source>
</evidence>
<keyword evidence="3 9" id="KW-0808">Transferase</keyword>
<dbReference type="EMBL" id="JARBDR010000923">
    <property type="protein sequence ID" value="KAJ8297675.1"/>
    <property type="molecule type" value="Genomic_DNA"/>
</dbReference>
<name>A0ABQ9E2C3_TEGGR</name>
<keyword evidence="5 9" id="KW-0418">Kinase</keyword>
<feature type="binding site" evidence="7">
    <location>
        <position position="317"/>
    </location>
    <ligand>
        <name>ATP</name>
        <dbReference type="ChEBI" id="CHEBI:30616"/>
    </ligand>
</feature>
<keyword evidence="6 9" id="KW-0067">ATP-binding</keyword>
<feature type="active site" description="Pros-phosphohistidine intermediate" evidence="7">
    <location>
        <position position="320"/>
    </location>
</feature>
<feature type="non-terminal residue" evidence="11">
    <location>
        <position position="1"/>
    </location>
</feature>
<organism evidence="11 12">
    <name type="scientific">Tegillarca granosa</name>
    <name type="common">Malaysian cockle</name>
    <name type="synonym">Anadara granosa</name>
    <dbReference type="NCBI Taxonomy" id="220873"/>
    <lineage>
        <taxon>Eukaryota</taxon>
        <taxon>Metazoa</taxon>
        <taxon>Spiralia</taxon>
        <taxon>Lophotrochozoa</taxon>
        <taxon>Mollusca</taxon>
        <taxon>Bivalvia</taxon>
        <taxon>Autobranchia</taxon>
        <taxon>Pteriomorphia</taxon>
        <taxon>Arcoida</taxon>
        <taxon>Arcoidea</taxon>
        <taxon>Arcidae</taxon>
        <taxon>Tegillarca</taxon>
    </lineage>
</organism>
<protein>
    <recommendedName>
        <fullName evidence="9">Nucleoside diphosphate kinase</fullName>
        <ecNumber evidence="9">2.7.4.6</ecNumber>
    </recommendedName>
</protein>
<evidence type="ECO:0000256" key="4">
    <source>
        <dbReference type="ARBA" id="ARBA00022741"/>
    </source>
</evidence>
<evidence type="ECO:0000256" key="8">
    <source>
        <dbReference type="RuleBase" id="RU004011"/>
    </source>
</evidence>
<dbReference type="NCBIfam" id="NF001908">
    <property type="entry name" value="PRK00668.1"/>
    <property type="match status" value="2"/>
</dbReference>
<feature type="binding site" evidence="7">
    <location>
        <position position="60"/>
    </location>
    <ligand>
        <name>ATP</name>
        <dbReference type="ChEBI" id="CHEBI:30616"/>
    </ligand>
</feature>
<dbReference type="InterPro" id="IPR036850">
    <property type="entry name" value="NDK-like_dom_sf"/>
</dbReference>
<feature type="binding site" evidence="7">
    <location>
        <position position="153"/>
    </location>
    <ligand>
        <name>ATP</name>
        <dbReference type="ChEBI" id="CHEBI:30616"/>
    </ligand>
</feature>
<evidence type="ECO:0000256" key="5">
    <source>
        <dbReference type="ARBA" id="ARBA00022777"/>
    </source>
</evidence>
<feature type="domain" description="Nucleoside diphosphate kinase-like" evidence="10">
    <location>
        <begin position="52"/>
        <end position="189"/>
    </location>
</feature>
<evidence type="ECO:0000256" key="9">
    <source>
        <dbReference type="RuleBase" id="RU004013"/>
    </source>
</evidence>
<feature type="binding site" evidence="7">
    <location>
        <position position="262"/>
    </location>
    <ligand>
        <name>ATP</name>
        <dbReference type="ChEBI" id="CHEBI:30616"/>
    </ligand>
</feature>
<dbReference type="HAMAP" id="MF_00451">
    <property type="entry name" value="NDP_kinase"/>
    <property type="match status" value="2"/>
</dbReference>
<dbReference type="CDD" id="cd04413">
    <property type="entry name" value="NDPk_I"/>
    <property type="match status" value="2"/>
</dbReference>
<evidence type="ECO:0000256" key="6">
    <source>
        <dbReference type="ARBA" id="ARBA00022840"/>
    </source>
</evidence>
<dbReference type="PROSITE" id="PS51374">
    <property type="entry name" value="NDPK_LIKE"/>
    <property type="match status" value="2"/>
</dbReference>
<feature type="binding site" evidence="7">
    <location>
        <position position="136"/>
    </location>
    <ligand>
        <name>ATP</name>
        <dbReference type="ChEBI" id="CHEBI:30616"/>
    </ligand>
</feature>
<feature type="binding site" evidence="7">
    <location>
        <position position="142"/>
    </location>
    <ligand>
        <name>ATP</name>
        <dbReference type="ChEBI" id="CHEBI:30616"/>
    </ligand>
</feature>